<comment type="caution">
    <text evidence="2">The sequence shown here is derived from an EMBL/GenBank/DDBJ whole genome shotgun (WGS) entry which is preliminary data.</text>
</comment>
<gene>
    <name evidence="2" type="ORF">FS320_22265</name>
</gene>
<name>A0A5N7MLE6_9HYPH</name>
<dbReference type="InterPro" id="IPR018673">
    <property type="entry name" value="DUF2141"/>
</dbReference>
<dbReference type="RefSeq" id="WP_152714131.1">
    <property type="nucleotide sequence ID" value="NZ_VOSJ01000113.1"/>
</dbReference>
<dbReference type="AlphaFoldDB" id="A0A5N7MLE6"/>
<dbReference type="Proteomes" id="UP000403266">
    <property type="component" value="Unassembled WGS sequence"/>
</dbReference>
<keyword evidence="1" id="KW-0732">Signal</keyword>
<keyword evidence="3" id="KW-1185">Reference proteome</keyword>
<sequence length="134" mass="14347">MRSVGLTAVLLLSVSSAHAATLTIRAQGVQPDRSMVYAGICDTSFDEATCPYKDRGRATAGTVELRIRNVKPGSYAIAVFHDVNGNGKLDRSFIGLPNEPYGFSNDVGRRGPPNFEAARIVVTEPATTVVIPIR</sequence>
<evidence type="ECO:0000256" key="1">
    <source>
        <dbReference type="SAM" id="SignalP"/>
    </source>
</evidence>
<organism evidence="2 3">
    <name type="scientific">Microvirga tunisiensis</name>
    <dbReference type="NCBI Taxonomy" id="2108360"/>
    <lineage>
        <taxon>Bacteria</taxon>
        <taxon>Pseudomonadati</taxon>
        <taxon>Pseudomonadota</taxon>
        <taxon>Alphaproteobacteria</taxon>
        <taxon>Hyphomicrobiales</taxon>
        <taxon>Methylobacteriaceae</taxon>
        <taxon>Microvirga</taxon>
    </lineage>
</organism>
<proteinExistence type="predicted"/>
<feature type="chain" id="PRO_5030135535" evidence="1">
    <location>
        <begin position="20"/>
        <end position="134"/>
    </location>
</feature>
<evidence type="ECO:0000313" key="3">
    <source>
        <dbReference type="Proteomes" id="UP000403266"/>
    </source>
</evidence>
<dbReference type="Pfam" id="PF09912">
    <property type="entry name" value="DUF2141"/>
    <property type="match status" value="1"/>
</dbReference>
<protein>
    <submittedName>
        <fullName evidence="2">DUF2141 domain-containing protein</fullName>
    </submittedName>
</protein>
<accession>A0A5N7MLE6</accession>
<dbReference type="EMBL" id="VOSK01000108">
    <property type="protein sequence ID" value="MPR27817.1"/>
    <property type="molecule type" value="Genomic_DNA"/>
</dbReference>
<evidence type="ECO:0000313" key="2">
    <source>
        <dbReference type="EMBL" id="MPR27817.1"/>
    </source>
</evidence>
<reference evidence="2 3" key="1">
    <citation type="journal article" date="2019" name="Syst. Appl. Microbiol.">
        <title>Microvirga tunisiensis sp. nov., a root nodule symbiotic bacterium isolated from Lupinus micranthus and L. luteus grown in Northern Tunisia.</title>
        <authorList>
            <person name="Msaddak A."/>
            <person name="Rejili M."/>
            <person name="Duran D."/>
            <person name="Mars M."/>
            <person name="Palacios J.M."/>
            <person name="Ruiz-Argueso T."/>
            <person name="Rey L."/>
            <person name="Imperial J."/>
        </authorList>
    </citation>
    <scope>NUCLEOTIDE SEQUENCE [LARGE SCALE GENOMIC DNA]</scope>
    <source>
        <strain evidence="2 3">Lmie10</strain>
    </source>
</reference>
<feature type="signal peptide" evidence="1">
    <location>
        <begin position="1"/>
        <end position="19"/>
    </location>
</feature>
<dbReference type="OrthoDB" id="7189112at2"/>